<name>A0AAD4YHA8_OVIAM</name>
<sequence>MKGPELPEERQDAESGENGGSCARGGAGFELSPPLCCLCGHDDVWRTADEQNVTSSVGPLSLWFSLMSSDKAITDLRKQEAASQKWCKMVAQKKPLMMTWNIVFDGTQFLKVQGFIPNQWTSNEGILGEVLTDCEEECGIGLIWNLRTELERTEVQLVKLGLKLRSQGFPHLLMEELNPPPASSDSTFSGFLQVLDVNQLCFSHKSGFCAQDQVSGPEAQRRQIQDLPGMARERKNTTIETQVNLREGEETEAR</sequence>
<feature type="compositionally biased region" description="Basic and acidic residues" evidence="1">
    <location>
        <begin position="1"/>
        <end position="13"/>
    </location>
</feature>
<feature type="region of interest" description="Disordered" evidence="1">
    <location>
        <begin position="1"/>
        <end position="21"/>
    </location>
</feature>
<comment type="caution">
    <text evidence="2">The sequence shown here is derived from an EMBL/GenBank/DDBJ whole genome shotgun (WGS) entry which is preliminary data.</text>
</comment>
<dbReference type="AlphaFoldDB" id="A0AAD4YHA8"/>
<evidence type="ECO:0000256" key="1">
    <source>
        <dbReference type="SAM" id="MobiDB-lite"/>
    </source>
</evidence>
<dbReference type="EMBL" id="JAKZEL010000002">
    <property type="protein sequence ID" value="KAI4547212.1"/>
    <property type="molecule type" value="Genomic_DNA"/>
</dbReference>
<reference evidence="2" key="1">
    <citation type="submission" date="2022-03" db="EMBL/GenBank/DDBJ databases">
        <title>Genomic analyses of argali, domestic sheep and their hybrids provide insights into chromosomal evolution, heterosis and genetic basis of agronomic traits.</title>
        <authorList>
            <person name="Li M."/>
        </authorList>
    </citation>
    <scope>NUCLEOTIDE SEQUENCE</scope>
    <source>
        <strain evidence="2">CAU-MHL-2022a</strain>
        <tissue evidence="2">Skin</tissue>
    </source>
</reference>
<keyword evidence="3" id="KW-1185">Reference proteome</keyword>
<organism evidence="2 3">
    <name type="scientific">Ovis ammon polii</name>
    <dbReference type="NCBI Taxonomy" id="230172"/>
    <lineage>
        <taxon>Eukaryota</taxon>
        <taxon>Metazoa</taxon>
        <taxon>Chordata</taxon>
        <taxon>Craniata</taxon>
        <taxon>Vertebrata</taxon>
        <taxon>Euteleostomi</taxon>
        <taxon>Mammalia</taxon>
        <taxon>Eutheria</taxon>
        <taxon>Laurasiatheria</taxon>
        <taxon>Artiodactyla</taxon>
        <taxon>Ruminantia</taxon>
        <taxon>Pecora</taxon>
        <taxon>Bovidae</taxon>
        <taxon>Caprinae</taxon>
        <taxon>Ovis</taxon>
    </lineage>
</organism>
<protein>
    <submittedName>
        <fullName evidence="2">Uncharacterized protein</fullName>
    </submittedName>
</protein>
<proteinExistence type="predicted"/>
<evidence type="ECO:0000313" key="3">
    <source>
        <dbReference type="Proteomes" id="UP001214576"/>
    </source>
</evidence>
<gene>
    <name evidence="2" type="ORF">MG293_003767</name>
</gene>
<evidence type="ECO:0000313" key="2">
    <source>
        <dbReference type="EMBL" id="KAI4547212.1"/>
    </source>
</evidence>
<dbReference type="Proteomes" id="UP001214576">
    <property type="component" value="Unassembled WGS sequence"/>
</dbReference>
<accession>A0AAD4YHA8</accession>